<evidence type="ECO:0000259" key="6">
    <source>
        <dbReference type="PROSITE" id="PS51194"/>
    </source>
</evidence>
<proteinExistence type="predicted"/>
<keyword evidence="8" id="KW-1185">Reference proteome</keyword>
<dbReference type="Pfam" id="PF00270">
    <property type="entry name" value="DEAD"/>
    <property type="match status" value="1"/>
</dbReference>
<keyword evidence="4" id="KW-0067">ATP-binding</keyword>
<evidence type="ECO:0000313" key="8">
    <source>
        <dbReference type="Proteomes" id="UP001424741"/>
    </source>
</evidence>
<feature type="domain" description="Helicase ATP-binding" evidence="5">
    <location>
        <begin position="38"/>
        <end position="194"/>
    </location>
</feature>
<dbReference type="Proteomes" id="UP001424741">
    <property type="component" value="Unassembled WGS sequence"/>
</dbReference>
<dbReference type="Pfam" id="PF00271">
    <property type="entry name" value="Helicase_C"/>
    <property type="match status" value="1"/>
</dbReference>
<dbReference type="InterPro" id="IPR027417">
    <property type="entry name" value="P-loop_NTPase"/>
</dbReference>
<organism evidence="7 8">
    <name type="scientific">Rubritalea halochordaticola</name>
    <dbReference type="NCBI Taxonomy" id="714537"/>
    <lineage>
        <taxon>Bacteria</taxon>
        <taxon>Pseudomonadati</taxon>
        <taxon>Verrucomicrobiota</taxon>
        <taxon>Verrucomicrobiia</taxon>
        <taxon>Verrucomicrobiales</taxon>
        <taxon>Rubritaleaceae</taxon>
        <taxon>Rubritalea</taxon>
    </lineage>
</organism>
<evidence type="ECO:0000259" key="5">
    <source>
        <dbReference type="PROSITE" id="PS51192"/>
    </source>
</evidence>
<feature type="domain" description="Helicase C-terminal" evidence="6">
    <location>
        <begin position="214"/>
        <end position="408"/>
    </location>
</feature>
<gene>
    <name evidence="7" type="ORF">Rhal01_02478</name>
</gene>
<protein>
    <recommendedName>
        <fullName evidence="9">DUF3516 domain-containing protein</fullName>
    </recommendedName>
</protein>
<reference evidence="7 8" key="1">
    <citation type="submission" date="2024-02" db="EMBL/GenBank/DDBJ databases">
        <title>Rubritalea halochordaticola NBRC 107102.</title>
        <authorList>
            <person name="Ichikawa N."/>
            <person name="Katano-Makiyama Y."/>
            <person name="Hidaka K."/>
        </authorList>
    </citation>
    <scope>NUCLEOTIDE SEQUENCE [LARGE SCALE GENOMIC DNA]</scope>
    <source>
        <strain evidence="7 8">NBRC 107102</strain>
    </source>
</reference>
<evidence type="ECO:0000256" key="4">
    <source>
        <dbReference type="ARBA" id="ARBA00022840"/>
    </source>
</evidence>
<keyword evidence="3" id="KW-0347">Helicase</keyword>
<sequence length="849" mass="95844">MQLSKPDGNYDNDDILNNFLETVVEAGVELYDHQEEAILELFNGSNVILNTPTGSGKSMVALAMHYRALCLGRTSYYTVPIKALANEKFLSLCSTFGADNVGMITGDATVNPTAPVICCTAEILSNMALREGALAKVDDVIMDEFHYYSDPERGIAWQVPLLTLPQSRFLLMSATIGDTSLFSDTLNTLTGAETVLIQSDQRPVPLEFDYSEIPLTEKVAELVEDGKAPVYLVHFAQRACAESAQSLLSHNFCSKEEKQELSQALTEANFRSPYGKEIAKLLRHGIGIHHAGLLPKYRVLVEKLTQKGLLKVICGTDTLGVGVNVPIRSVLFTQLCKFDGSGTKILTVRDFKQIAGRAGRRGFDDIGYVVAQAPEHVIENIRLEAKAAASAKKKKFVKKKPPENGFVNWTEDTFQKLIASPPEALKSSFNLRHNLLLNTLSRRNEDGCAALRKLISDSHETDASKAKLRKRARSMFTALVRGGVLTIIPPSKRAAEPNTPKVEYHVDLQEDFTMNQALGLWLLEAIPQLDQESPDYVLNLLSLVEAILEHPAAILKAQVNKRKSELISELKEDGVDYEERMERLEQVTHPMPGKDFIFQTFNTFRAKHPWLEAENIRPKNIAREMFEDFMSFEDYIKTYKLERSEAILLRHLSEVYKVLAQTVPPNFKTEEVIEAEEYFRDHLTNVDSSLLDEWETLRNPDYVPESMRDHTTPDKAPITRDKRAFARLLHNQVFELVKRLHHEDFTGLLERIQPIDATGAPWTTARFDQILDDYYEEHHDIRLDPEARNKKHLQVCDLPDSPHKRITQTITDPDNLNDWQLSLLLDLKRSDETGTLHLTLEGISPVMSS</sequence>
<dbReference type="SMART" id="SM00487">
    <property type="entry name" value="DEXDc"/>
    <property type="match status" value="1"/>
</dbReference>
<evidence type="ECO:0000256" key="2">
    <source>
        <dbReference type="ARBA" id="ARBA00022801"/>
    </source>
</evidence>
<evidence type="ECO:0000256" key="3">
    <source>
        <dbReference type="ARBA" id="ARBA00022806"/>
    </source>
</evidence>
<comment type="caution">
    <text evidence="7">The sequence shown here is derived from an EMBL/GenBank/DDBJ whole genome shotgun (WGS) entry which is preliminary data.</text>
</comment>
<dbReference type="Gene3D" id="3.40.50.300">
    <property type="entry name" value="P-loop containing nucleotide triphosphate hydrolases"/>
    <property type="match status" value="2"/>
</dbReference>
<dbReference type="PANTHER" id="PTHR12131:SF1">
    <property type="entry name" value="ATP-DEPENDENT RNA HELICASE SUPV3L1, MITOCHONDRIAL-RELATED"/>
    <property type="match status" value="1"/>
</dbReference>
<dbReference type="InterPro" id="IPR021904">
    <property type="entry name" value="DUF3516"/>
</dbReference>
<dbReference type="InterPro" id="IPR011545">
    <property type="entry name" value="DEAD/DEAH_box_helicase_dom"/>
</dbReference>
<dbReference type="EMBL" id="BAABRL010000007">
    <property type="protein sequence ID" value="GAA5496295.1"/>
    <property type="molecule type" value="Genomic_DNA"/>
</dbReference>
<dbReference type="InterPro" id="IPR001650">
    <property type="entry name" value="Helicase_C-like"/>
</dbReference>
<dbReference type="SUPFAM" id="SSF52540">
    <property type="entry name" value="P-loop containing nucleoside triphosphate hydrolases"/>
    <property type="match status" value="1"/>
</dbReference>
<evidence type="ECO:0000256" key="1">
    <source>
        <dbReference type="ARBA" id="ARBA00022741"/>
    </source>
</evidence>
<dbReference type="CDD" id="cd17921">
    <property type="entry name" value="DEXHc_Ski2"/>
    <property type="match status" value="1"/>
</dbReference>
<name>A0ABP9V2T9_9BACT</name>
<dbReference type="PANTHER" id="PTHR12131">
    <property type="entry name" value="ATP-DEPENDENT RNA AND DNA HELICASE"/>
    <property type="match status" value="1"/>
</dbReference>
<evidence type="ECO:0000313" key="7">
    <source>
        <dbReference type="EMBL" id="GAA5496295.1"/>
    </source>
</evidence>
<dbReference type="InterPro" id="IPR014001">
    <property type="entry name" value="Helicase_ATP-bd"/>
</dbReference>
<accession>A0ABP9V2T9</accession>
<keyword evidence="1" id="KW-0547">Nucleotide-binding</keyword>
<evidence type="ECO:0008006" key="9">
    <source>
        <dbReference type="Google" id="ProtNLM"/>
    </source>
</evidence>
<dbReference type="PROSITE" id="PS51192">
    <property type="entry name" value="HELICASE_ATP_BIND_1"/>
    <property type="match status" value="1"/>
</dbReference>
<keyword evidence="2" id="KW-0378">Hydrolase</keyword>
<dbReference type="InterPro" id="IPR050699">
    <property type="entry name" value="RNA-DNA_Helicase"/>
</dbReference>
<dbReference type="SMART" id="SM00490">
    <property type="entry name" value="HELICc"/>
    <property type="match status" value="1"/>
</dbReference>
<dbReference type="Pfam" id="PF12029">
    <property type="entry name" value="DUF3516"/>
    <property type="match status" value="1"/>
</dbReference>
<dbReference type="RefSeq" id="WP_346188983.1">
    <property type="nucleotide sequence ID" value="NZ_BAABRL010000007.1"/>
</dbReference>
<dbReference type="PROSITE" id="PS51194">
    <property type="entry name" value="HELICASE_CTER"/>
    <property type="match status" value="1"/>
</dbReference>